<accession>A0A3D9AZ30</accession>
<gene>
    <name evidence="1" type="ORF">DRF67_13630</name>
</gene>
<name>A0A3D9AZ30_9FLAO</name>
<sequence length="67" mass="7869">MGIDNLCRGRRSNSGKWSLGYVNGFALSVHYFLPQMAENPFEHLSDRLAYKKYTWFLKIFDFSLMSL</sequence>
<comment type="caution">
    <text evidence="1">The sequence shown here is derived from an EMBL/GenBank/DDBJ whole genome shotgun (WGS) entry which is preliminary data.</text>
</comment>
<organism evidence="1 2">
    <name type="scientific">Chryseobacterium pennipullorum</name>
    <dbReference type="NCBI Taxonomy" id="2258963"/>
    <lineage>
        <taxon>Bacteria</taxon>
        <taxon>Pseudomonadati</taxon>
        <taxon>Bacteroidota</taxon>
        <taxon>Flavobacteriia</taxon>
        <taxon>Flavobacteriales</taxon>
        <taxon>Weeksellaceae</taxon>
        <taxon>Chryseobacterium group</taxon>
        <taxon>Chryseobacterium</taxon>
    </lineage>
</organism>
<proteinExistence type="predicted"/>
<keyword evidence="2" id="KW-1185">Reference proteome</keyword>
<dbReference type="AlphaFoldDB" id="A0A3D9AZ30"/>
<dbReference type="EMBL" id="QNVV01000012">
    <property type="protein sequence ID" value="REC46583.1"/>
    <property type="molecule type" value="Genomic_DNA"/>
</dbReference>
<evidence type="ECO:0000313" key="1">
    <source>
        <dbReference type="EMBL" id="REC46583.1"/>
    </source>
</evidence>
<protein>
    <submittedName>
        <fullName evidence="1">Uncharacterized protein</fullName>
    </submittedName>
</protein>
<evidence type="ECO:0000313" key="2">
    <source>
        <dbReference type="Proteomes" id="UP000256257"/>
    </source>
</evidence>
<dbReference type="Proteomes" id="UP000256257">
    <property type="component" value="Unassembled WGS sequence"/>
</dbReference>
<reference evidence="1 2" key="1">
    <citation type="submission" date="2018-06" db="EMBL/GenBank/DDBJ databases">
        <title>Novel Chryseobacterium species.</title>
        <authorList>
            <person name="Newman J."/>
            <person name="Hugo C."/>
            <person name="Oosthuizen L."/>
            <person name="Charimba G."/>
        </authorList>
    </citation>
    <scope>NUCLEOTIDE SEQUENCE [LARGE SCALE GENOMIC DNA]</scope>
    <source>
        <strain evidence="1 2">7_F195</strain>
    </source>
</reference>